<reference evidence="2" key="1">
    <citation type="submission" date="2015-01" db="EMBL/GenBank/DDBJ databases">
        <authorList>
            <person name="Aksoy S."/>
            <person name="Warren W."/>
            <person name="Wilson R.K."/>
        </authorList>
    </citation>
    <scope>NUCLEOTIDE SEQUENCE [LARGE SCALE GENOMIC DNA]</scope>
    <source>
        <strain evidence="2">IAEA</strain>
    </source>
</reference>
<sequence length="195" mass="22063">MAVESSERAWIPICGRISNSSMNALRSQDTGVGLFKCLVNSADYNFISETNRKQNYQQHYHDADDELIDMKVSFTIYVELIIYKRCSNIYLYVLNLIANERTLKQTNAEDIDKASSKQIHCTCMGKGNIDYKLHGIGGVCLVFLKCSINNFPGNFNNAKNILLKLLYVGGLAAFVSKTQSGVITFWRRLQLTKEI</sequence>
<keyword evidence="2" id="KW-1185">Reference proteome</keyword>
<proteinExistence type="predicted"/>
<protein>
    <submittedName>
        <fullName evidence="1">Uncharacterized protein</fullName>
    </submittedName>
</protein>
<reference evidence="1" key="2">
    <citation type="submission" date="2020-05" db="UniProtKB">
        <authorList>
            <consortium name="EnsemblMetazoa"/>
        </authorList>
    </citation>
    <scope>IDENTIFICATION</scope>
    <source>
        <strain evidence="1">IAEA</strain>
    </source>
</reference>
<dbReference type="EnsemblMetazoa" id="GPPI008598-RA">
    <property type="protein sequence ID" value="GPPI008598-PA"/>
    <property type="gene ID" value="GPPI008598"/>
</dbReference>
<dbReference type="EMBL" id="JXJN01003504">
    <property type="status" value="NOT_ANNOTATED_CDS"/>
    <property type="molecule type" value="Genomic_DNA"/>
</dbReference>
<evidence type="ECO:0000313" key="2">
    <source>
        <dbReference type="Proteomes" id="UP000092460"/>
    </source>
</evidence>
<evidence type="ECO:0000313" key="1">
    <source>
        <dbReference type="EnsemblMetazoa" id="GPPI008598-PA"/>
    </source>
</evidence>
<dbReference type="Proteomes" id="UP000092460">
    <property type="component" value="Unassembled WGS sequence"/>
</dbReference>
<dbReference type="VEuPathDB" id="VectorBase:GPPI008598"/>
<organism evidence="1 2">
    <name type="scientific">Glossina palpalis gambiensis</name>
    <dbReference type="NCBI Taxonomy" id="67801"/>
    <lineage>
        <taxon>Eukaryota</taxon>
        <taxon>Metazoa</taxon>
        <taxon>Ecdysozoa</taxon>
        <taxon>Arthropoda</taxon>
        <taxon>Hexapoda</taxon>
        <taxon>Insecta</taxon>
        <taxon>Pterygota</taxon>
        <taxon>Neoptera</taxon>
        <taxon>Endopterygota</taxon>
        <taxon>Diptera</taxon>
        <taxon>Brachycera</taxon>
        <taxon>Muscomorpha</taxon>
        <taxon>Hippoboscoidea</taxon>
        <taxon>Glossinidae</taxon>
        <taxon>Glossina</taxon>
    </lineage>
</organism>
<dbReference type="AlphaFoldDB" id="A0A1B0AU24"/>
<accession>A0A1B0AU24</accession>
<name>A0A1B0AU24_9MUSC</name>